<proteinExistence type="predicted"/>
<protein>
    <submittedName>
        <fullName evidence="1">Uncharacterized protein</fullName>
    </submittedName>
</protein>
<name>A0A392T956_9FABA</name>
<feature type="non-terminal residue" evidence="1">
    <location>
        <position position="1"/>
    </location>
</feature>
<comment type="caution">
    <text evidence="1">The sequence shown here is derived from an EMBL/GenBank/DDBJ whole genome shotgun (WGS) entry which is preliminary data.</text>
</comment>
<dbReference type="EMBL" id="LXQA010521515">
    <property type="protein sequence ID" value="MCI56977.1"/>
    <property type="molecule type" value="Genomic_DNA"/>
</dbReference>
<dbReference type="AlphaFoldDB" id="A0A392T956"/>
<organism evidence="1 2">
    <name type="scientific">Trifolium medium</name>
    <dbReference type="NCBI Taxonomy" id="97028"/>
    <lineage>
        <taxon>Eukaryota</taxon>
        <taxon>Viridiplantae</taxon>
        <taxon>Streptophyta</taxon>
        <taxon>Embryophyta</taxon>
        <taxon>Tracheophyta</taxon>
        <taxon>Spermatophyta</taxon>
        <taxon>Magnoliopsida</taxon>
        <taxon>eudicotyledons</taxon>
        <taxon>Gunneridae</taxon>
        <taxon>Pentapetalae</taxon>
        <taxon>rosids</taxon>
        <taxon>fabids</taxon>
        <taxon>Fabales</taxon>
        <taxon>Fabaceae</taxon>
        <taxon>Papilionoideae</taxon>
        <taxon>50 kb inversion clade</taxon>
        <taxon>NPAAA clade</taxon>
        <taxon>Hologalegina</taxon>
        <taxon>IRL clade</taxon>
        <taxon>Trifolieae</taxon>
        <taxon>Trifolium</taxon>
    </lineage>
</organism>
<accession>A0A392T956</accession>
<dbReference type="Proteomes" id="UP000265520">
    <property type="component" value="Unassembled WGS sequence"/>
</dbReference>
<evidence type="ECO:0000313" key="1">
    <source>
        <dbReference type="EMBL" id="MCI56977.1"/>
    </source>
</evidence>
<keyword evidence="2" id="KW-1185">Reference proteome</keyword>
<evidence type="ECO:0000313" key="2">
    <source>
        <dbReference type="Proteomes" id="UP000265520"/>
    </source>
</evidence>
<reference evidence="1 2" key="1">
    <citation type="journal article" date="2018" name="Front. Plant Sci.">
        <title>Red Clover (Trifolium pratense) and Zigzag Clover (T. medium) - A Picture of Genomic Similarities and Differences.</title>
        <authorList>
            <person name="Dluhosova J."/>
            <person name="Istvanek J."/>
            <person name="Nedelnik J."/>
            <person name="Repkova J."/>
        </authorList>
    </citation>
    <scope>NUCLEOTIDE SEQUENCE [LARGE SCALE GENOMIC DNA]</scope>
    <source>
        <strain evidence="2">cv. 10/8</strain>
        <tissue evidence="1">Leaf</tissue>
    </source>
</reference>
<sequence>SSQNCLEAQIGSTVDICFAEANFARALPMAVEVGVLGRPVVGIVLEPWLPHKDIEDKAAELEAFLRYHLKRH</sequence>